<dbReference type="Proteomes" id="UP000078520">
    <property type="component" value="Unassembled WGS sequence"/>
</dbReference>
<dbReference type="InterPro" id="IPR018579">
    <property type="entry name" value="Restrct_endonuc_II_LlaJI"/>
</dbReference>
<evidence type="ECO:0000313" key="1">
    <source>
        <dbReference type="EMBL" id="OAQ08739.1"/>
    </source>
</evidence>
<evidence type="ECO:0000313" key="2">
    <source>
        <dbReference type="Proteomes" id="UP000078520"/>
    </source>
</evidence>
<dbReference type="EMBL" id="LVKI01000008">
    <property type="protein sequence ID" value="OAQ08739.1"/>
    <property type="molecule type" value="Genomic_DNA"/>
</dbReference>
<dbReference type="RefSeq" id="WP_064207633.1">
    <property type="nucleotide sequence ID" value="NZ_LVKC01000058.1"/>
</dbReference>
<dbReference type="OrthoDB" id="9811025at2"/>
<comment type="caution">
    <text evidence="1">The sequence shown here is derived from an EMBL/GenBank/DDBJ whole genome shotgun (WGS) entry which is preliminary data.</text>
</comment>
<reference evidence="2" key="1">
    <citation type="submission" date="2016-03" db="EMBL/GenBank/DDBJ databases">
        <authorList>
            <person name="Johnson T.J."/>
            <person name="Youmans B."/>
            <person name="Case K."/>
            <person name="Noll S."/>
        </authorList>
    </citation>
    <scope>NUCLEOTIDE SEQUENCE [LARGE SCALE GENOMIC DNA]</scope>
    <source>
        <strain evidence="2">UMNLAv8</strain>
    </source>
</reference>
<gene>
    <name evidence="1" type="ORF">A3O14_03385</name>
</gene>
<proteinExistence type="predicted"/>
<name>A0A179C6P0_9LACO</name>
<dbReference type="AlphaFoldDB" id="A0A179C6P0"/>
<accession>A0A179C6P0</accession>
<sequence>MRNSIQNIDVVMDKRTVSKELVKRYQLEDEVKNGCSRFVGIIYKDTDKGVNILVSLPFNYMNVKEFQSRNIKERFSNIQTILTSILKYNRTQGLVGLDDFHCSFPINAYNQVYTFYQKYGLYRENITNIKQGQNGNIDWKSTFRKSNSFINTKTNTIVYFPFYQKEKIVTNNLITECMAFVLNYTKEYFKDILQLPISAELESFGVNYSLLNNKDYVVQQLKEELSHTYKDYLRNLITNLIRFFEKLETNYSYDFSMIQFEFHNVWEHAVNEFLTNHFIGVDEDKTLFKFTNEKIEKFFFQKDSRSYDLVNANNRLEPDHYYYDKKNNVQYIFDSKYMEKLNGLNHKQLIYGILYSKGIEKTFNTLVLPGLPSINKNSVQGTKHVEVKKNLLPDSINELIVYQIKINEKFVLESFIN</sequence>
<dbReference type="Pfam" id="PF09563">
    <property type="entry name" value="RE_LlaJI"/>
    <property type="match status" value="1"/>
</dbReference>
<protein>
    <recommendedName>
        <fullName evidence="3">LlaJI family restriction endonuclease</fullName>
    </recommendedName>
</protein>
<evidence type="ECO:0008006" key="3">
    <source>
        <dbReference type="Google" id="ProtNLM"/>
    </source>
</evidence>
<organism evidence="1 2">
    <name type="scientific">Ligilactobacillus aviarius</name>
    <dbReference type="NCBI Taxonomy" id="1606"/>
    <lineage>
        <taxon>Bacteria</taxon>
        <taxon>Bacillati</taxon>
        <taxon>Bacillota</taxon>
        <taxon>Bacilli</taxon>
        <taxon>Lactobacillales</taxon>
        <taxon>Lactobacillaceae</taxon>
        <taxon>Ligilactobacillus</taxon>
    </lineage>
</organism>